<dbReference type="Proteomes" id="UP001324380">
    <property type="component" value="Chromosome"/>
</dbReference>
<dbReference type="Gene3D" id="3.40.50.720">
    <property type="entry name" value="NAD(P)-binding Rossmann-like Domain"/>
    <property type="match status" value="1"/>
</dbReference>
<sequence>MSEESLENRSNYSGITGKRVLITGATSGLGLAMAQALVKEGAKVLITGRDQDKIDQAVSSVQSLSGQCAGVLIDVRDEQSIEAGVIQMEKLLGGIDVLINNAGIGMQTVNPNFLTDPKPFWEISSSGFRDLIDTNLTGYFLVAKVVVPYFIKTGGGRIINIGVSEGTKKRKGFIPYGPSRAGTDSLSHIMAQDLMEYGVTVNQLQPGGATETGMVPEDSRAKLTIPFLRPEVMAESVLFLCADESNGLNDVEIIAKDFQEWKKNWLKQARG</sequence>
<evidence type="ECO:0000256" key="1">
    <source>
        <dbReference type="ARBA" id="ARBA00006484"/>
    </source>
</evidence>
<name>A0ABZ0TIH7_9SPHI</name>
<dbReference type="Pfam" id="PF00106">
    <property type="entry name" value="adh_short"/>
    <property type="match status" value="1"/>
</dbReference>
<keyword evidence="3" id="KW-0560">Oxidoreductase</keyword>
<dbReference type="EC" id="1.-.-.-" evidence="3"/>
<reference evidence="3 4" key="1">
    <citation type="submission" date="2023-11" db="EMBL/GenBank/DDBJ databases">
        <title>Analysis of the Genomes of Mucilaginibacter gossypii cycad 4 and M. sabulilitoris SNA2: microbes with the potential for plant growth promotion.</title>
        <authorList>
            <person name="Hirsch A.M."/>
            <person name="Humm E."/>
            <person name="Rubbi M."/>
            <person name="Del Vecchio G."/>
            <person name="Ha S.M."/>
            <person name="Pellegrini M."/>
            <person name="Gunsalus R.P."/>
        </authorList>
    </citation>
    <scope>NUCLEOTIDE SEQUENCE [LARGE SCALE GENOMIC DNA]</scope>
    <source>
        <strain evidence="3 4">SNA2</strain>
    </source>
</reference>
<accession>A0ABZ0TIH7</accession>
<dbReference type="PANTHER" id="PTHR42879:SF2">
    <property type="entry name" value="3-OXOACYL-[ACYL-CARRIER-PROTEIN] REDUCTASE FABG"/>
    <property type="match status" value="1"/>
</dbReference>
<dbReference type="PRINTS" id="PR00081">
    <property type="entry name" value="GDHRDH"/>
</dbReference>
<dbReference type="GO" id="GO:0016491">
    <property type="term" value="F:oxidoreductase activity"/>
    <property type="evidence" value="ECO:0007669"/>
    <property type="project" value="UniProtKB-KW"/>
</dbReference>
<organism evidence="3 4">
    <name type="scientific">Mucilaginibacter sabulilitoris</name>
    <dbReference type="NCBI Taxonomy" id="1173583"/>
    <lineage>
        <taxon>Bacteria</taxon>
        <taxon>Pseudomonadati</taxon>
        <taxon>Bacteroidota</taxon>
        <taxon>Sphingobacteriia</taxon>
        <taxon>Sphingobacteriales</taxon>
        <taxon>Sphingobacteriaceae</taxon>
        <taxon>Mucilaginibacter</taxon>
    </lineage>
</organism>
<dbReference type="InterPro" id="IPR002347">
    <property type="entry name" value="SDR_fam"/>
</dbReference>
<dbReference type="InterPro" id="IPR036291">
    <property type="entry name" value="NAD(P)-bd_dom_sf"/>
</dbReference>
<gene>
    <name evidence="3" type="ORF">SNE25_27130</name>
</gene>
<dbReference type="RefSeq" id="WP_321562156.1">
    <property type="nucleotide sequence ID" value="NZ_CP139558.1"/>
</dbReference>
<dbReference type="CDD" id="cd05233">
    <property type="entry name" value="SDR_c"/>
    <property type="match status" value="1"/>
</dbReference>
<keyword evidence="4" id="KW-1185">Reference proteome</keyword>
<dbReference type="EMBL" id="CP139558">
    <property type="protein sequence ID" value="WPU93000.1"/>
    <property type="molecule type" value="Genomic_DNA"/>
</dbReference>
<dbReference type="SUPFAM" id="SSF51735">
    <property type="entry name" value="NAD(P)-binding Rossmann-fold domains"/>
    <property type="match status" value="1"/>
</dbReference>
<comment type="similarity">
    <text evidence="1 2">Belongs to the short-chain dehydrogenases/reductases (SDR) family.</text>
</comment>
<protein>
    <submittedName>
        <fullName evidence="3">SDR family oxidoreductase</fullName>
        <ecNumber evidence="3">1.-.-.-</ecNumber>
    </submittedName>
</protein>
<proteinExistence type="inferred from homology"/>
<evidence type="ECO:0000256" key="2">
    <source>
        <dbReference type="RuleBase" id="RU000363"/>
    </source>
</evidence>
<dbReference type="InterPro" id="IPR050259">
    <property type="entry name" value="SDR"/>
</dbReference>
<evidence type="ECO:0000313" key="3">
    <source>
        <dbReference type="EMBL" id="WPU93000.1"/>
    </source>
</evidence>
<dbReference type="PRINTS" id="PR00080">
    <property type="entry name" value="SDRFAMILY"/>
</dbReference>
<dbReference type="PANTHER" id="PTHR42879">
    <property type="entry name" value="3-OXOACYL-(ACYL-CARRIER-PROTEIN) REDUCTASE"/>
    <property type="match status" value="1"/>
</dbReference>
<evidence type="ECO:0000313" key="4">
    <source>
        <dbReference type="Proteomes" id="UP001324380"/>
    </source>
</evidence>